<evidence type="ECO:0000256" key="3">
    <source>
        <dbReference type="ARBA" id="ARBA00022729"/>
    </source>
</evidence>
<dbReference type="OrthoDB" id="9794826at2"/>
<dbReference type="InterPro" id="IPR028081">
    <property type="entry name" value="Leu-bd"/>
</dbReference>
<dbReference type="PRINTS" id="PR00337">
    <property type="entry name" value="LEUILEVALBP"/>
</dbReference>
<dbReference type="InterPro" id="IPR028082">
    <property type="entry name" value="Peripla_BP_I"/>
</dbReference>
<evidence type="ECO:0000259" key="6">
    <source>
        <dbReference type="Pfam" id="PF13458"/>
    </source>
</evidence>
<evidence type="ECO:0000313" key="7">
    <source>
        <dbReference type="EMBL" id="ATQ74016.1"/>
    </source>
</evidence>
<keyword evidence="4" id="KW-0029">Amino-acid transport</keyword>
<accession>A0A2D2DGB8</accession>
<feature type="domain" description="Leucine-binding protein" evidence="6">
    <location>
        <begin position="24"/>
        <end position="360"/>
    </location>
</feature>
<dbReference type="Gene3D" id="3.40.50.2300">
    <property type="match status" value="2"/>
</dbReference>
<dbReference type="Pfam" id="PF13458">
    <property type="entry name" value="Peripla_BP_6"/>
    <property type="match status" value="1"/>
</dbReference>
<dbReference type="GO" id="GO:0006865">
    <property type="term" value="P:amino acid transport"/>
    <property type="evidence" value="ECO:0007669"/>
    <property type="project" value="UniProtKB-KW"/>
</dbReference>
<keyword evidence="3 5" id="KW-0732">Signal</keyword>
<feature type="signal peptide" evidence="5">
    <location>
        <begin position="1"/>
        <end position="21"/>
    </location>
</feature>
<dbReference type="KEGG" id="mass:CR152_05395"/>
<dbReference type="EMBL" id="CP024608">
    <property type="protein sequence ID" value="ATQ74016.1"/>
    <property type="molecule type" value="Genomic_DNA"/>
</dbReference>
<name>A0A2D2DGB8_9BURK</name>
<dbReference type="Proteomes" id="UP000229897">
    <property type="component" value="Chromosome"/>
</dbReference>
<evidence type="ECO:0000256" key="1">
    <source>
        <dbReference type="ARBA" id="ARBA00010062"/>
    </source>
</evidence>
<dbReference type="PANTHER" id="PTHR30483">
    <property type="entry name" value="LEUCINE-SPECIFIC-BINDING PROTEIN"/>
    <property type="match status" value="1"/>
</dbReference>
<feature type="chain" id="PRO_5013547907" evidence="5">
    <location>
        <begin position="22"/>
        <end position="382"/>
    </location>
</feature>
<proteinExistence type="inferred from homology"/>
<dbReference type="PANTHER" id="PTHR30483:SF6">
    <property type="entry name" value="PERIPLASMIC BINDING PROTEIN OF ABC TRANSPORTER FOR NATURAL AMINO ACIDS"/>
    <property type="match status" value="1"/>
</dbReference>
<organism evidence="7 8">
    <name type="scientific">Massilia violaceinigra</name>
    <dbReference type="NCBI Taxonomy" id="2045208"/>
    <lineage>
        <taxon>Bacteria</taxon>
        <taxon>Pseudomonadati</taxon>
        <taxon>Pseudomonadota</taxon>
        <taxon>Betaproteobacteria</taxon>
        <taxon>Burkholderiales</taxon>
        <taxon>Oxalobacteraceae</taxon>
        <taxon>Telluria group</taxon>
        <taxon>Massilia</taxon>
    </lineage>
</organism>
<keyword evidence="8" id="KW-1185">Reference proteome</keyword>
<protein>
    <submittedName>
        <fullName evidence="7">Amino acid ABC transporter substrate-binding protein</fullName>
    </submittedName>
</protein>
<dbReference type="InterPro" id="IPR051010">
    <property type="entry name" value="BCAA_transport"/>
</dbReference>
<dbReference type="RefSeq" id="WP_099874004.1">
    <property type="nucleotide sequence ID" value="NZ_CP024608.1"/>
</dbReference>
<dbReference type="CDD" id="cd06335">
    <property type="entry name" value="PBP1_ABC_ligand_binding-like"/>
    <property type="match status" value="1"/>
</dbReference>
<evidence type="ECO:0000256" key="5">
    <source>
        <dbReference type="SAM" id="SignalP"/>
    </source>
</evidence>
<dbReference type="InterPro" id="IPR000709">
    <property type="entry name" value="Leu_Ile_Val-bd"/>
</dbReference>
<sequence>MKLSHIAFAAVTLCLGSATFAAETIKIGAMLPLTGGSAPLGLAVRDGQRLAVAQINARGGVMGRNLELVEVNDESKPENAAANMKALLSKGVVACSCGVNTGVVLAYQPVMQAAKLPNVVPASAGTKLTKAFANAPEGNYTFRVQASDTLQAQMMVDYAIKKGYKKIALLHDTTPYGTGGHDDMVKQLLTHDVKAVAVGSFKLGDTDMSAQLAKAREAGAQVLLLYGIGTEQGHVAATGAKLGMHLPIIGSWTNATESFLNVAGAHAEGAISPQTFVEGASSAAGREFEGAYRAAYKRPRMNNPTAVAGGHDSILLLAAAIRQANSTDGTKIKAALERLSLPVPGAIATYNKPFSEDDHEGINLSSALMAIWKKGAVVRAPL</sequence>
<comment type="similarity">
    <text evidence="1">Belongs to the leucine-binding protein family.</text>
</comment>
<keyword evidence="2" id="KW-0813">Transport</keyword>
<reference evidence="7" key="1">
    <citation type="submission" date="2017-10" db="EMBL/GenBank/DDBJ databases">
        <title>Massilia psychrophilum sp. nov., a novel purple-pigmented bacterium isolated from Tianshan glacier, Xinjiang Municipality, China.</title>
        <authorList>
            <person name="Wang H."/>
        </authorList>
    </citation>
    <scope>NUCLEOTIDE SEQUENCE [LARGE SCALE GENOMIC DNA]</scope>
    <source>
        <strain evidence="7">B2</strain>
    </source>
</reference>
<gene>
    <name evidence="7" type="ORF">CR152_05395</name>
</gene>
<evidence type="ECO:0000256" key="2">
    <source>
        <dbReference type="ARBA" id="ARBA00022448"/>
    </source>
</evidence>
<evidence type="ECO:0000256" key="4">
    <source>
        <dbReference type="ARBA" id="ARBA00022970"/>
    </source>
</evidence>
<evidence type="ECO:0000313" key="8">
    <source>
        <dbReference type="Proteomes" id="UP000229897"/>
    </source>
</evidence>
<dbReference type="SUPFAM" id="SSF53822">
    <property type="entry name" value="Periplasmic binding protein-like I"/>
    <property type="match status" value="1"/>
</dbReference>
<dbReference type="AlphaFoldDB" id="A0A2D2DGB8"/>